<evidence type="ECO:0000256" key="2">
    <source>
        <dbReference type="ARBA" id="ARBA00022801"/>
    </source>
</evidence>
<sequence length="282" mass="32627">MKTQTIIHISDTHLTPDGNVPSFNQELDPYKKLQLVFDDIKKMENMPNYVVITGDLIHEGIATDYAHLKKIIAKEQKNLQIPIFVILGNHDRTKEFYLGYMEETPQEKFYYKKSISGIDNYFLDTTFDNLEQGYLDKKQLEWLRNSLQKSPETPALIFMHHPLVGPPLEHMKFSILQNSLDLLQTCKNGNVKGIFSGHIHFATTYLTDNILNSVSDSTAYHIDCRKHHQHYVSDVVGYNIVTFSENMELGVENRYLYCGQKTVKTIPITDTDFIKSDIFQRS</sequence>
<dbReference type="Gene3D" id="3.60.21.10">
    <property type="match status" value="1"/>
</dbReference>
<dbReference type="SUPFAM" id="SSF56300">
    <property type="entry name" value="Metallo-dependent phosphatases"/>
    <property type="match status" value="1"/>
</dbReference>
<protein>
    <submittedName>
        <fullName evidence="6">Metallophosphoesterase</fullName>
        <ecNumber evidence="6">3.1.-.-</ecNumber>
    </submittedName>
</protein>
<dbReference type="RefSeq" id="WP_367973328.1">
    <property type="nucleotide sequence ID" value="NZ_JBFPEQ010000001.1"/>
</dbReference>
<feature type="domain" description="Calcineurin-like phosphoesterase" evidence="5">
    <location>
        <begin position="5"/>
        <end position="200"/>
    </location>
</feature>
<evidence type="ECO:0000259" key="5">
    <source>
        <dbReference type="Pfam" id="PF00149"/>
    </source>
</evidence>
<keyword evidence="1" id="KW-0479">Metal-binding</keyword>
<dbReference type="GO" id="GO:0016787">
    <property type="term" value="F:hydrolase activity"/>
    <property type="evidence" value="ECO:0007669"/>
    <property type="project" value="UniProtKB-KW"/>
</dbReference>
<evidence type="ECO:0000256" key="4">
    <source>
        <dbReference type="ARBA" id="ARBA00025742"/>
    </source>
</evidence>
<dbReference type="InterPro" id="IPR004843">
    <property type="entry name" value="Calcineurin-like_PHP"/>
</dbReference>
<accession>A0ABV3S0H1</accession>
<evidence type="ECO:0000313" key="7">
    <source>
        <dbReference type="Proteomes" id="UP001556617"/>
    </source>
</evidence>
<dbReference type="EMBL" id="JBFPER010000001">
    <property type="protein sequence ID" value="MEX0379932.1"/>
    <property type="molecule type" value="Genomic_DNA"/>
</dbReference>
<evidence type="ECO:0000256" key="3">
    <source>
        <dbReference type="ARBA" id="ARBA00023004"/>
    </source>
</evidence>
<comment type="similarity">
    <text evidence="4">Belongs to the cyclic nucleotide phosphodiesterase class-III family.</text>
</comment>
<organism evidence="6 7">
    <name type="scientific">Leuconostoc aquikimchii</name>
    <dbReference type="NCBI Taxonomy" id="3236804"/>
    <lineage>
        <taxon>Bacteria</taxon>
        <taxon>Bacillati</taxon>
        <taxon>Bacillota</taxon>
        <taxon>Bacilli</taxon>
        <taxon>Lactobacillales</taxon>
        <taxon>Lactobacillaceae</taxon>
        <taxon>Leuconostoc</taxon>
    </lineage>
</organism>
<evidence type="ECO:0000313" key="6">
    <source>
        <dbReference type="EMBL" id="MEX0379932.1"/>
    </source>
</evidence>
<proteinExistence type="inferred from homology"/>
<dbReference type="PANTHER" id="PTHR42988">
    <property type="entry name" value="PHOSPHOHYDROLASE"/>
    <property type="match status" value="1"/>
</dbReference>
<keyword evidence="2 6" id="KW-0378">Hydrolase</keyword>
<keyword evidence="3" id="KW-0408">Iron</keyword>
<dbReference type="InterPro" id="IPR050884">
    <property type="entry name" value="CNP_phosphodiesterase-III"/>
</dbReference>
<reference evidence="6 7" key="1">
    <citation type="submission" date="2024-07" db="EMBL/GenBank/DDBJ databases">
        <authorList>
            <person name="Yun M."/>
        </authorList>
    </citation>
    <scope>NUCLEOTIDE SEQUENCE [LARGE SCALE GENOMIC DNA]</scope>
    <source>
        <strain evidence="6 7">MS01</strain>
    </source>
</reference>
<dbReference type="Pfam" id="PF00149">
    <property type="entry name" value="Metallophos"/>
    <property type="match status" value="1"/>
</dbReference>
<keyword evidence="7" id="KW-1185">Reference proteome</keyword>
<comment type="caution">
    <text evidence="6">The sequence shown here is derived from an EMBL/GenBank/DDBJ whole genome shotgun (WGS) entry which is preliminary data.</text>
</comment>
<gene>
    <name evidence="6" type="ORF">AB3K24_00955</name>
</gene>
<name>A0ABV3S0H1_9LACO</name>
<evidence type="ECO:0000256" key="1">
    <source>
        <dbReference type="ARBA" id="ARBA00022723"/>
    </source>
</evidence>
<dbReference type="PANTHER" id="PTHR42988:SF2">
    <property type="entry name" value="CYCLIC NUCLEOTIDE PHOSPHODIESTERASE CBUA0032-RELATED"/>
    <property type="match status" value="1"/>
</dbReference>
<dbReference type="EC" id="3.1.-.-" evidence="6"/>
<dbReference type="Proteomes" id="UP001556617">
    <property type="component" value="Unassembled WGS sequence"/>
</dbReference>
<dbReference type="InterPro" id="IPR029052">
    <property type="entry name" value="Metallo-depent_PP-like"/>
</dbReference>